<gene>
    <name evidence="2" type="ORF">E5288_WYG012964</name>
</gene>
<sequence>MAKCDPPPRQAFRSLLHQTQCNLINGDAKERSRCVGPICAVSRTGSCSPRSKSVVTLSKGARSHGDDS</sequence>
<organism evidence="2 3">
    <name type="scientific">Bos mutus</name>
    <name type="common">wild yak</name>
    <dbReference type="NCBI Taxonomy" id="72004"/>
    <lineage>
        <taxon>Eukaryota</taxon>
        <taxon>Metazoa</taxon>
        <taxon>Chordata</taxon>
        <taxon>Craniata</taxon>
        <taxon>Vertebrata</taxon>
        <taxon>Euteleostomi</taxon>
        <taxon>Mammalia</taxon>
        <taxon>Eutheria</taxon>
        <taxon>Laurasiatheria</taxon>
        <taxon>Artiodactyla</taxon>
        <taxon>Ruminantia</taxon>
        <taxon>Pecora</taxon>
        <taxon>Bovidae</taxon>
        <taxon>Bovinae</taxon>
        <taxon>Bos</taxon>
    </lineage>
</organism>
<dbReference type="EMBL" id="VBQZ03000034">
    <property type="protein sequence ID" value="MXQ86735.1"/>
    <property type="molecule type" value="Genomic_DNA"/>
</dbReference>
<proteinExistence type="predicted"/>
<feature type="region of interest" description="Disordered" evidence="1">
    <location>
        <begin position="44"/>
        <end position="68"/>
    </location>
</feature>
<feature type="compositionally biased region" description="Polar residues" evidence="1">
    <location>
        <begin position="44"/>
        <end position="56"/>
    </location>
</feature>
<keyword evidence="3" id="KW-1185">Reference proteome</keyword>
<evidence type="ECO:0000313" key="3">
    <source>
        <dbReference type="Proteomes" id="UP000322234"/>
    </source>
</evidence>
<name>A0A6B0RA64_9CETA</name>
<reference evidence="2" key="1">
    <citation type="submission" date="2019-10" db="EMBL/GenBank/DDBJ databases">
        <title>The sequence and de novo assembly of the wild yak genome.</title>
        <authorList>
            <person name="Liu Y."/>
        </authorList>
    </citation>
    <scope>NUCLEOTIDE SEQUENCE [LARGE SCALE GENOMIC DNA]</scope>
    <source>
        <strain evidence="2">WY2019</strain>
    </source>
</reference>
<dbReference type="AlphaFoldDB" id="A0A6B0RA64"/>
<evidence type="ECO:0000256" key="1">
    <source>
        <dbReference type="SAM" id="MobiDB-lite"/>
    </source>
</evidence>
<protein>
    <submittedName>
        <fullName evidence="2">Uncharacterized protein</fullName>
    </submittedName>
</protein>
<comment type="caution">
    <text evidence="2">The sequence shown here is derived from an EMBL/GenBank/DDBJ whole genome shotgun (WGS) entry which is preliminary data.</text>
</comment>
<accession>A0A6B0RA64</accession>
<dbReference type="Proteomes" id="UP000322234">
    <property type="component" value="Unassembled WGS sequence"/>
</dbReference>
<evidence type="ECO:0000313" key="2">
    <source>
        <dbReference type="EMBL" id="MXQ86735.1"/>
    </source>
</evidence>